<evidence type="ECO:0000256" key="5">
    <source>
        <dbReference type="SAM" id="MobiDB-lite"/>
    </source>
</evidence>
<evidence type="ECO:0000256" key="4">
    <source>
        <dbReference type="PROSITE-ProRule" id="PRU00335"/>
    </source>
</evidence>
<dbReference type="InterPro" id="IPR036271">
    <property type="entry name" value="Tet_transcr_reg_TetR-rel_C_sf"/>
</dbReference>
<evidence type="ECO:0000256" key="3">
    <source>
        <dbReference type="ARBA" id="ARBA00023163"/>
    </source>
</evidence>
<dbReference type="PANTHER" id="PTHR30055">
    <property type="entry name" value="HTH-TYPE TRANSCRIPTIONAL REGULATOR RUTR"/>
    <property type="match status" value="1"/>
</dbReference>
<name>A0ABW0DJF4_9ACTN</name>
<feature type="DNA-binding region" description="H-T-H motif" evidence="4">
    <location>
        <begin position="36"/>
        <end position="55"/>
    </location>
</feature>
<organism evidence="7 8">
    <name type="scientific">Streptomyces atrovirens</name>
    <dbReference type="NCBI Taxonomy" id="285556"/>
    <lineage>
        <taxon>Bacteria</taxon>
        <taxon>Bacillati</taxon>
        <taxon>Actinomycetota</taxon>
        <taxon>Actinomycetes</taxon>
        <taxon>Kitasatosporales</taxon>
        <taxon>Streptomycetaceae</taxon>
        <taxon>Streptomyces</taxon>
    </lineage>
</organism>
<sequence length="204" mass="22307">MTSRPTSRAERRRRTETRILDAARRLFAEVGYDRATIRAIAAAADADPGLVMRYFGSKDKLFARVSGFEREEWVSGPPERAAEQLLAALERKLAEEPADALAALRSMFTHPDAAGDVRAAMVSRQQQAAQHLVDDEAELRAGLIGALTIGTVIGRHLLHLDGLRDAPPERVTALLRRTFHDLACGPVQPDAGHGTGRAEPRTSR</sequence>
<dbReference type="Pfam" id="PF00440">
    <property type="entry name" value="TetR_N"/>
    <property type="match status" value="1"/>
</dbReference>
<evidence type="ECO:0000259" key="6">
    <source>
        <dbReference type="PROSITE" id="PS50977"/>
    </source>
</evidence>
<feature type="region of interest" description="Disordered" evidence="5">
    <location>
        <begin position="185"/>
        <end position="204"/>
    </location>
</feature>
<dbReference type="InterPro" id="IPR050109">
    <property type="entry name" value="HTH-type_TetR-like_transc_reg"/>
</dbReference>
<accession>A0ABW0DJF4</accession>
<protein>
    <submittedName>
        <fullName evidence="7">TetR family transcriptional regulator</fullName>
    </submittedName>
</protein>
<dbReference type="Proteomes" id="UP001596035">
    <property type="component" value="Unassembled WGS sequence"/>
</dbReference>
<dbReference type="Pfam" id="PF17920">
    <property type="entry name" value="TetR_C_16"/>
    <property type="match status" value="1"/>
</dbReference>
<dbReference type="EMBL" id="JBHSKN010000003">
    <property type="protein sequence ID" value="MFC5238912.1"/>
    <property type="molecule type" value="Genomic_DNA"/>
</dbReference>
<dbReference type="PRINTS" id="PR00455">
    <property type="entry name" value="HTHTETR"/>
</dbReference>
<keyword evidence="1" id="KW-0805">Transcription regulation</keyword>
<feature type="domain" description="HTH tetR-type" evidence="6">
    <location>
        <begin position="13"/>
        <end position="73"/>
    </location>
</feature>
<reference evidence="8" key="1">
    <citation type="journal article" date="2019" name="Int. J. Syst. Evol. Microbiol.">
        <title>The Global Catalogue of Microorganisms (GCM) 10K type strain sequencing project: providing services to taxonomists for standard genome sequencing and annotation.</title>
        <authorList>
            <consortium name="The Broad Institute Genomics Platform"/>
            <consortium name="The Broad Institute Genome Sequencing Center for Infectious Disease"/>
            <person name="Wu L."/>
            <person name="Ma J."/>
        </authorList>
    </citation>
    <scope>NUCLEOTIDE SEQUENCE [LARGE SCALE GENOMIC DNA]</scope>
    <source>
        <strain evidence="8">CGMCC 4.7131</strain>
    </source>
</reference>
<proteinExistence type="predicted"/>
<comment type="caution">
    <text evidence="7">The sequence shown here is derived from an EMBL/GenBank/DDBJ whole genome shotgun (WGS) entry which is preliminary data.</text>
</comment>
<keyword evidence="3" id="KW-0804">Transcription</keyword>
<dbReference type="Gene3D" id="1.10.357.10">
    <property type="entry name" value="Tetracycline Repressor, domain 2"/>
    <property type="match status" value="1"/>
</dbReference>
<evidence type="ECO:0000313" key="7">
    <source>
        <dbReference type="EMBL" id="MFC5238912.1"/>
    </source>
</evidence>
<dbReference type="InterPro" id="IPR009057">
    <property type="entry name" value="Homeodomain-like_sf"/>
</dbReference>
<evidence type="ECO:0000313" key="8">
    <source>
        <dbReference type="Proteomes" id="UP001596035"/>
    </source>
</evidence>
<dbReference type="RefSeq" id="WP_344564245.1">
    <property type="nucleotide sequence ID" value="NZ_BAAATG010000033.1"/>
</dbReference>
<dbReference type="SUPFAM" id="SSF48498">
    <property type="entry name" value="Tetracyclin repressor-like, C-terminal domain"/>
    <property type="match status" value="1"/>
</dbReference>
<gene>
    <name evidence="7" type="ORF">ACFPWV_03100</name>
</gene>
<keyword evidence="2 4" id="KW-0238">DNA-binding</keyword>
<dbReference type="PANTHER" id="PTHR30055:SF234">
    <property type="entry name" value="HTH-TYPE TRANSCRIPTIONAL REGULATOR BETI"/>
    <property type="match status" value="1"/>
</dbReference>
<dbReference type="PROSITE" id="PS50977">
    <property type="entry name" value="HTH_TETR_2"/>
    <property type="match status" value="1"/>
</dbReference>
<dbReference type="SUPFAM" id="SSF46689">
    <property type="entry name" value="Homeodomain-like"/>
    <property type="match status" value="1"/>
</dbReference>
<dbReference type="InterPro" id="IPR041678">
    <property type="entry name" value="TetR_C_16"/>
</dbReference>
<evidence type="ECO:0000256" key="2">
    <source>
        <dbReference type="ARBA" id="ARBA00023125"/>
    </source>
</evidence>
<dbReference type="Gene3D" id="1.10.10.60">
    <property type="entry name" value="Homeodomain-like"/>
    <property type="match status" value="1"/>
</dbReference>
<keyword evidence="8" id="KW-1185">Reference proteome</keyword>
<dbReference type="InterPro" id="IPR001647">
    <property type="entry name" value="HTH_TetR"/>
</dbReference>
<evidence type="ECO:0000256" key="1">
    <source>
        <dbReference type="ARBA" id="ARBA00023015"/>
    </source>
</evidence>